<sequence length="161" mass="17463">MLKVSVEMKASMTKAVLAASSGFKDMMNNMELKMKALLQDKVHVGFFDASKAQIADLADRAAKQLVDVYDGLARKSVNDAIIKVNDLLIAVYVVEKSNQNADALSTVRSLAETESQAVKDAIHSQQANSEESVAVAMKNAADQMVLDYNDLARIVNNVEGK</sequence>
<comment type="caution">
    <text evidence="1">The sequence shown here is derived from an EMBL/GenBank/DDBJ whole genome shotgun (WGS) entry which is preliminary data.</text>
</comment>
<protein>
    <submittedName>
        <fullName evidence="1">Uncharacterized protein</fullName>
    </submittedName>
</protein>
<dbReference type="EMBL" id="MU825873">
    <property type="protein sequence ID" value="KAJ7387704.1"/>
    <property type="molecule type" value="Genomic_DNA"/>
</dbReference>
<evidence type="ECO:0000313" key="1">
    <source>
        <dbReference type="EMBL" id="KAJ7387704.1"/>
    </source>
</evidence>
<dbReference type="AlphaFoldDB" id="A0A9X0D7G1"/>
<keyword evidence="2" id="KW-1185">Reference proteome</keyword>
<gene>
    <name evidence="1" type="ORF">OS493_001046</name>
</gene>
<accession>A0A9X0D7G1</accession>
<reference evidence="1" key="1">
    <citation type="submission" date="2023-01" db="EMBL/GenBank/DDBJ databases">
        <title>Genome assembly of the deep-sea coral Lophelia pertusa.</title>
        <authorList>
            <person name="Herrera S."/>
            <person name="Cordes E."/>
        </authorList>
    </citation>
    <scope>NUCLEOTIDE SEQUENCE</scope>
    <source>
        <strain evidence="1">USNM1676648</strain>
        <tissue evidence="1">Polyp</tissue>
    </source>
</reference>
<evidence type="ECO:0000313" key="2">
    <source>
        <dbReference type="Proteomes" id="UP001163046"/>
    </source>
</evidence>
<proteinExistence type="predicted"/>
<name>A0A9X0D7G1_9CNID</name>
<organism evidence="1 2">
    <name type="scientific">Desmophyllum pertusum</name>
    <dbReference type="NCBI Taxonomy" id="174260"/>
    <lineage>
        <taxon>Eukaryota</taxon>
        <taxon>Metazoa</taxon>
        <taxon>Cnidaria</taxon>
        <taxon>Anthozoa</taxon>
        <taxon>Hexacorallia</taxon>
        <taxon>Scleractinia</taxon>
        <taxon>Caryophylliina</taxon>
        <taxon>Caryophylliidae</taxon>
        <taxon>Desmophyllum</taxon>
    </lineage>
</organism>
<dbReference type="Proteomes" id="UP001163046">
    <property type="component" value="Unassembled WGS sequence"/>
</dbReference>